<keyword evidence="4" id="KW-0349">Heme</keyword>
<comment type="subcellular location">
    <subcellularLocation>
        <location evidence="2">Cell membrane</location>
        <topology evidence="2">Multi-pass membrane protein</topology>
    </subcellularLocation>
</comment>
<feature type="transmembrane region" description="Helical" evidence="12">
    <location>
        <begin position="52"/>
        <end position="74"/>
    </location>
</feature>
<evidence type="ECO:0008006" key="14">
    <source>
        <dbReference type="Google" id="ProtNLM"/>
    </source>
</evidence>
<dbReference type="PANTHER" id="PTHR40255:SF1">
    <property type="entry name" value="PROTOPORPHYRINOGEN IX OXIDASE"/>
    <property type="match status" value="1"/>
</dbReference>
<feature type="transmembrane region" description="Helical" evidence="12">
    <location>
        <begin position="86"/>
        <end position="103"/>
    </location>
</feature>
<dbReference type="GO" id="GO:0005886">
    <property type="term" value="C:plasma membrane"/>
    <property type="evidence" value="ECO:0007669"/>
    <property type="project" value="UniProtKB-SubCell"/>
</dbReference>
<evidence type="ECO:0000256" key="6">
    <source>
        <dbReference type="ARBA" id="ARBA00022723"/>
    </source>
</evidence>
<evidence type="ECO:0000256" key="12">
    <source>
        <dbReference type="SAM" id="Phobius"/>
    </source>
</evidence>
<dbReference type="EMBL" id="CABM01000053">
    <property type="protein sequence ID" value="CBH98441.1"/>
    <property type="molecule type" value="Genomic_DNA"/>
</dbReference>
<dbReference type="AlphaFoldDB" id="E6PU34"/>
<dbReference type="GO" id="GO:0016491">
    <property type="term" value="F:oxidoreductase activity"/>
    <property type="evidence" value="ECO:0007669"/>
    <property type="project" value="UniProtKB-KW"/>
</dbReference>
<evidence type="ECO:0000256" key="10">
    <source>
        <dbReference type="ARBA" id="ARBA00023136"/>
    </source>
</evidence>
<evidence type="ECO:0000256" key="7">
    <source>
        <dbReference type="ARBA" id="ARBA00022989"/>
    </source>
</evidence>
<dbReference type="GO" id="GO:0046872">
    <property type="term" value="F:metal ion binding"/>
    <property type="evidence" value="ECO:0007669"/>
    <property type="project" value="UniProtKB-KW"/>
</dbReference>
<evidence type="ECO:0000256" key="3">
    <source>
        <dbReference type="ARBA" id="ARBA00022475"/>
    </source>
</evidence>
<comment type="caution">
    <text evidence="13">The sequence shown here is derived from an EMBL/GenBank/DDBJ whole genome shotgun (WGS) entry which is preliminary data.</text>
</comment>
<dbReference type="InterPro" id="IPR005265">
    <property type="entry name" value="HemJ-like"/>
</dbReference>
<comment type="pathway">
    <text evidence="11">Porphyrin-containing compound metabolism.</text>
</comment>
<name>E6PU34_9ZZZZ</name>
<feature type="transmembrane region" description="Helical" evidence="12">
    <location>
        <begin position="6"/>
        <end position="24"/>
    </location>
</feature>
<evidence type="ECO:0000256" key="5">
    <source>
        <dbReference type="ARBA" id="ARBA00022692"/>
    </source>
</evidence>
<feature type="transmembrane region" description="Helical" evidence="12">
    <location>
        <begin position="124"/>
        <end position="142"/>
    </location>
</feature>
<reference evidence="13" key="1">
    <citation type="submission" date="2009-10" db="EMBL/GenBank/DDBJ databases">
        <title>Diversity of trophic interactions inside an arsenic-rich microbial ecosystem.</title>
        <authorList>
            <person name="Bertin P.N."/>
            <person name="Heinrich-Salmeron A."/>
            <person name="Pelletier E."/>
            <person name="Goulhen-Chollet F."/>
            <person name="Arsene-Ploetze F."/>
            <person name="Gallien S."/>
            <person name="Calteau A."/>
            <person name="Vallenet D."/>
            <person name="Casiot C."/>
            <person name="Chane-Woon-Ming B."/>
            <person name="Giloteaux L."/>
            <person name="Barakat M."/>
            <person name="Bonnefoy V."/>
            <person name="Bruneel O."/>
            <person name="Chandler M."/>
            <person name="Cleiss J."/>
            <person name="Duran R."/>
            <person name="Elbaz-Poulichet F."/>
            <person name="Fonknechten N."/>
            <person name="Lauga B."/>
            <person name="Mornico D."/>
            <person name="Ortet P."/>
            <person name="Schaeffer C."/>
            <person name="Siguier P."/>
            <person name="Alexander Thil Smith A."/>
            <person name="Van Dorsselaer A."/>
            <person name="Weissenbach J."/>
            <person name="Medigue C."/>
            <person name="Le Paslier D."/>
        </authorList>
    </citation>
    <scope>NUCLEOTIDE SEQUENCE</scope>
</reference>
<keyword evidence="7 12" id="KW-1133">Transmembrane helix</keyword>
<dbReference type="HAMAP" id="MF_02239">
    <property type="entry name" value="HemJ"/>
    <property type="match status" value="1"/>
</dbReference>
<dbReference type="Pfam" id="PF03653">
    <property type="entry name" value="UPF0093"/>
    <property type="match status" value="1"/>
</dbReference>
<keyword evidence="3" id="KW-1003">Cell membrane</keyword>
<evidence type="ECO:0000313" key="13">
    <source>
        <dbReference type="EMBL" id="CBH98441.1"/>
    </source>
</evidence>
<sequence length="146" mass="17033">MVFLWVKALHIIFVISWFAGLFYLPRIFVNLVMVPPGSEAERQRLLLMARKLYRFMTILMIPAIGFGLVLWLYYGIGLRGPGNGWMHAKLTLVLVLLGFHHACGRVLRKFEQGRNTRSHMWFRWFNEVPTIAMFIIVPLVVIKPSF</sequence>
<keyword evidence="9" id="KW-0408">Iron</keyword>
<keyword evidence="5 12" id="KW-0812">Transmembrane</keyword>
<evidence type="ECO:0000256" key="11">
    <source>
        <dbReference type="ARBA" id="ARBA00023444"/>
    </source>
</evidence>
<evidence type="ECO:0000256" key="8">
    <source>
        <dbReference type="ARBA" id="ARBA00023002"/>
    </source>
</evidence>
<dbReference type="PANTHER" id="PTHR40255">
    <property type="entry name" value="UPF0093 MEMBRANE PROTEIN SLR1790"/>
    <property type="match status" value="1"/>
</dbReference>
<dbReference type="PIRSF" id="PIRSF004638">
    <property type="entry name" value="UCP004638"/>
    <property type="match status" value="1"/>
</dbReference>
<evidence type="ECO:0000256" key="4">
    <source>
        <dbReference type="ARBA" id="ARBA00022617"/>
    </source>
</evidence>
<evidence type="ECO:0000256" key="2">
    <source>
        <dbReference type="ARBA" id="ARBA00004651"/>
    </source>
</evidence>
<evidence type="ECO:0000256" key="9">
    <source>
        <dbReference type="ARBA" id="ARBA00023004"/>
    </source>
</evidence>
<accession>E6PU34</accession>
<keyword evidence="10 12" id="KW-0472">Membrane</keyword>
<protein>
    <recommendedName>
        <fullName evidence="14">Copper resistance protein D</fullName>
    </recommendedName>
</protein>
<organism evidence="13">
    <name type="scientific">mine drainage metagenome</name>
    <dbReference type="NCBI Taxonomy" id="410659"/>
    <lineage>
        <taxon>unclassified sequences</taxon>
        <taxon>metagenomes</taxon>
        <taxon>ecological metagenomes</taxon>
    </lineage>
</organism>
<keyword evidence="6" id="KW-0479">Metal-binding</keyword>
<gene>
    <name evidence="13" type="ORF">CARN2_3919</name>
</gene>
<evidence type="ECO:0000256" key="1">
    <source>
        <dbReference type="ARBA" id="ARBA00001970"/>
    </source>
</evidence>
<comment type="cofactor">
    <cofactor evidence="1">
        <name>heme b</name>
        <dbReference type="ChEBI" id="CHEBI:60344"/>
    </cofactor>
</comment>
<keyword evidence="8" id="KW-0560">Oxidoreductase</keyword>
<proteinExistence type="inferred from homology"/>